<dbReference type="GO" id="GO:0004653">
    <property type="term" value="F:polypeptide N-acetylgalactosaminyltransferase activity"/>
    <property type="evidence" value="ECO:0007669"/>
    <property type="project" value="TreeGrafter"/>
</dbReference>
<dbReference type="PANTHER" id="PTHR11675">
    <property type="entry name" value="N-ACETYLGALACTOSAMINYLTRANSFERASE"/>
    <property type="match status" value="1"/>
</dbReference>
<keyword evidence="8" id="KW-0472">Membrane</keyword>
<gene>
    <name evidence="11" type="ORF">GNI_125550</name>
</gene>
<accession>A0A023B228</accession>
<evidence type="ECO:0000259" key="10">
    <source>
        <dbReference type="SMART" id="SM00458"/>
    </source>
</evidence>
<dbReference type="eggNOG" id="KOG3736">
    <property type="taxonomic scope" value="Eukaryota"/>
</dbReference>
<dbReference type="GO" id="GO:0006493">
    <property type="term" value="P:protein O-linked glycosylation"/>
    <property type="evidence" value="ECO:0007669"/>
    <property type="project" value="TreeGrafter"/>
</dbReference>
<keyword evidence="9" id="KW-1015">Disulfide bond</keyword>
<evidence type="ECO:0000256" key="4">
    <source>
        <dbReference type="ARBA" id="ARBA00022734"/>
    </source>
</evidence>
<comment type="subcellular location">
    <subcellularLocation>
        <location evidence="1">Golgi apparatus membrane</location>
        <topology evidence="1">Single-pass type II membrane protein</topology>
    </subcellularLocation>
</comment>
<dbReference type="GO" id="GO:0030246">
    <property type="term" value="F:carbohydrate binding"/>
    <property type="evidence" value="ECO:0007669"/>
    <property type="project" value="UniProtKB-KW"/>
</dbReference>
<dbReference type="InterPro" id="IPR045885">
    <property type="entry name" value="GalNAc-T"/>
</dbReference>
<dbReference type="SUPFAM" id="SSF53448">
    <property type="entry name" value="Nucleotide-diphospho-sugar transferases"/>
    <property type="match status" value="1"/>
</dbReference>
<dbReference type="PROSITE" id="PS50231">
    <property type="entry name" value="RICIN_B_LECTIN"/>
    <property type="match status" value="1"/>
</dbReference>
<evidence type="ECO:0000256" key="6">
    <source>
        <dbReference type="ARBA" id="ARBA00022989"/>
    </source>
</evidence>
<evidence type="ECO:0000313" key="12">
    <source>
        <dbReference type="Proteomes" id="UP000019763"/>
    </source>
</evidence>
<name>A0A023B228_GRENI</name>
<feature type="domain" description="Ricin B lectin" evidence="10">
    <location>
        <begin position="506"/>
        <end position="634"/>
    </location>
</feature>
<dbReference type="Proteomes" id="UP000019763">
    <property type="component" value="Unassembled WGS sequence"/>
</dbReference>
<keyword evidence="12" id="KW-1185">Reference proteome</keyword>
<keyword evidence="7" id="KW-0333">Golgi apparatus</keyword>
<keyword evidence="3" id="KW-0812">Transmembrane</keyword>
<evidence type="ECO:0000256" key="1">
    <source>
        <dbReference type="ARBA" id="ARBA00004323"/>
    </source>
</evidence>
<dbReference type="CDD" id="cd02510">
    <property type="entry name" value="pp-GalNAc-T"/>
    <property type="match status" value="1"/>
</dbReference>
<dbReference type="InterPro" id="IPR029044">
    <property type="entry name" value="Nucleotide-diphossugar_trans"/>
</dbReference>
<protein>
    <submittedName>
        <fullName evidence="11">Glycosyltransferase family protein</fullName>
    </submittedName>
</protein>
<dbReference type="SUPFAM" id="SSF50370">
    <property type="entry name" value="Ricin B-like lectins"/>
    <property type="match status" value="1"/>
</dbReference>
<dbReference type="Pfam" id="PF00535">
    <property type="entry name" value="Glycos_transf_2"/>
    <property type="match status" value="1"/>
</dbReference>
<keyword evidence="4" id="KW-0430">Lectin</keyword>
<comment type="similarity">
    <text evidence="2">Belongs to the glycosyltransferase 2 family. GalNAc-T subfamily.</text>
</comment>
<dbReference type="GO" id="GO:0000139">
    <property type="term" value="C:Golgi membrane"/>
    <property type="evidence" value="ECO:0007669"/>
    <property type="project" value="UniProtKB-SubCell"/>
</dbReference>
<keyword evidence="5" id="KW-0735">Signal-anchor</keyword>
<dbReference type="PANTHER" id="PTHR11675:SF126">
    <property type="entry name" value="RICIN B LECTIN DOMAIN-CONTAINING PROTEIN"/>
    <property type="match status" value="1"/>
</dbReference>
<evidence type="ECO:0000256" key="8">
    <source>
        <dbReference type="ARBA" id="ARBA00023136"/>
    </source>
</evidence>
<evidence type="ECO:0000313" key="11">
    <source>
        <dbReference type="EMBL" id="EZG50617.1"/>
    </source>
</evidence>
<dbReference type="RefSeq" id="XP_011132002.1">
    <property type="nucleotide sequence ID" value="XM_011133700.1"/>
</dbReference>
<dbReference type="GeneID" id="22914423"/>
<evidence type="ECO:0000256" key="3">
    <source>
        <dbReference type="ARBA" id="ARBA00022692"/>
    </source>
</evidence>
<evidence type="ECO:0000256" key="5">
    <source>
        <dbReference type="ARBA" id="ARBA00022968"/>
    </source>
</evidence>
<dbReference type="InterPro" id="IPR001173">
    <property type="entry name" value="Glyco_trans_2-like"/>
</dbReference>
<keyword evidence="6" id="KW-1133">Transmembrane helix</keyword>
<sequence>MVLPDSLIEVVDGPEEGVDEGVEEQSDAVHKDDIMRVPGEKEEFDFAPDRLSPRLGLGRKVVGEMTETYGFSKDEEFSMIWEYGMEDKLVGYVGNKEFMKQFPKGSRGYLNSLAVFPYAANKGFRRYHGRVGVYPNGTQAWVPQEMPPPIDSVNKTAALKRGGFYLDLSNALELDRQPKDHRSSVCKTTGWDYESMGDASVVITFYNEPLSTLLRTVHSVLNNTPPPLLREIILVDDHSALPEDLPGEDLYEYIKLLPKTKLLRLPERRGLVWARLAGAHAAQGKVLVVLDSHVEVNPGWLEPQLERISESPKSIVFPQILSLDSENFEYKKESGIGCWLSWKWNMVEQASLTGELKDDAPIPSASMAGGLFAVDLSWFWELGGYDEDFAMWGSENVEMGFRTWMCGGRLECTPCALTYHIYRNGGVGYSSPDKSVWLNKLRTARLWMDEHFLIAKEFIDTKVSIGNVDKILELKERLKCKPFSWFLKNVDPTHEIQSLEDVQILGEIRTIQKHKGGIQCLDLLGNKVGEPFGVFGCHKQGGNQRWLKDRKGKQIISALDDSRCLGRDKEGNAKLYYCSEERYSENWIYNNNTQHFEHHDEDYGVTCLAIDKEPTVVKFLECDDNDLNQLWEFDIWIKPEYEPLDYSDSYKKQHFSLP</sequence>
<dbReference type="EMBL" id="AFNH02000935">
    <property type="protein sequence ID" value="EZG50617.1"/>
    <property type="molecule type" value="Genomic_DNA"/>
</dbReference>
<dbReference type="Gene3D" id="3.90.550.10">
    <property type="entry name" value="Spore Coat Polysaccharide Biosynthesis Protein SpsA, Chain A"/>
    <property type="match status" value="1"/>
</dbReference>
<dbReference type="Pfam" id="PF00652">
    <property type="entry name" value="Ricin_B_lectin"/>
    <property type="match status" value="1"/>
</dbReference>
<organism evidence="11 12">
    <name type="scientific">Gregarina niphandrodes</name>
    <name type="common">Septate eugregarine</name>
    <dbReference type="NCBI Taxonomy" id="110365"/>
    <lineage>
        <taxon>Eukaryota</taxon>
        <taxon>Sar</taxon>
        <taxon>Alveolata</taxon>
        <taxon>Apicomplexa</taxon>
        <taxon>Conoidasida</taxon>
        <taxon>Gregarinasina</taxon>
        <taxon>Eugregarinorida</taxon>
        <taxon>Gregarinidae</taxon>
        <taxon>Gregarina</taxon>
    </lineage>
</organism>
<dbReference type="InterPro" id="IPR000772">
    <property type="entry name" value="Ricin_B_lectin"/>
</dbReference>
<dbReference type="SMART" id="SM00458">
    <property type="entry name" value="RICIN"/>
    <property type="match status" value="1"/>
</dbReference>
<evidence type="ECO:0000256" key="7">
    <source>
        <dbReference type="ARBA" id="ARBA00023034"/>
    </source>
</evidence>
<dbReference type="OMA" id="DDKCLDA"/>
<dbReference type="Gene3D" id="2.80.10.50">
    <property type="match status" value="1"/>
</dbReference>
<dbReference type="InterPro" id="IPR035992">
    <property type="entry name" value="Ricin_B-like_lectins"/>
</dbReference>
<dbReference type="OrthoDB" id="204847at2759"/>
<dbReference type="AlphaFoldDB" id="A0A023B228"/>
<evidence type="ECO:0000256" key="9">
    <source>
        <dbReference type="ARBA" id="ARBA00023157"/>
    </source>
</evidence>
<reference evidence="11" key="1">
    <citation type="submission" date="2013-12" db="EMBL/GenBank/DDBJ databases">
        <authorList>
            <person name="Omoto C.K."/>
            <person name="Sibley D."/>
            <person name="Venepally P."/>
            <person name="Hadjithomas M."/>
            <person name="Karamycheva S."/>
            <person name="Brunk B."/>
            <person name="Roos D."/>
            <person name="Caler E."/>
            <person name="Lorenzi H."/>
        </authorList>
    </citation>
    <scope>NUCLEOTIDE SEQUENCE</scope>
</reference>
<comment type="caution">
    <text evidence="11">The sequence shown here is derived from an EMBL/GenBank/DDBJ whole genome shotgun (WGS) entry which is preliminary data.</text>
</comment>
<proteinExistence type="inferred from homology"/>
<dbReference type="VEuPathDB" id="CryptoDB:GNI_125550"/>
<evidence type="ECO:0000256" key="2">
    <source>
        <dbReference type="ARBA" id="ARBA00005680"/>
    </source>
</evidence>